<accession>A0A2A6BZG1</accession>
<protein>
    <submittedName>
        <fullName evidence="1">Uncharacterized protein</fullName>
    </submittedName>
</protein>
<evidence type="ECO:0000313" key="1">
    <source>
        <dbReference type="EnsemblMetazoa" id="PPA29080.1"/>
    </source>
</evidence>
<proteinExistence type="predicted"/>
<dbReference type="Proteomes" id="UP000005239">
    <property type="component" value="Unassembled WGS sequence"/>
</dbReference>
<evidence type="ECO:0000313" key="2">
    <source>
        <dbReference type="Proteomes" id="UP000005239"/>
    </source>
</evidence>
<sequence>MAAAVRERVSAMVNAEYLRTLPGLINLVQFALGFGALFASCFIWVDTNVYIQLIYAGYGWQTLIIFILFVNWLINISTLLSSILGRPILEGWPKIRCIFALFVNWLINISTLLSSIVGSPTILEGWPKIGVLILYGICLLALVLSAALESWYCNLSVGHAIFNPRFITVCIFNWLLVISYVGLLIVILLFTQ</sequence>
<organism evidence="1 2">
    <name type="scientific">Pristionchus pacificus</name>
    <name type="common">Parasitic nematode worm</name>
    <dbReference type="NCBI Taxonomy" id="54126"/>
    <lineage>
        <taxon>Eukaryota</taxon>
        <taxon>Metazoa</taxon>
        <taxon>Ecdysozoa</taxon>
        <taxon>Nematoda</taxon>
        <taxon>Chromadorea</taxon>
        <taxon>Rhabditida</taxon>
        <taxon>Rhabditina</taxon>
        <taxon>Diplogasteromorpha</taxon>
        <taxon>Diplogasteroidea</taxon>
        <taxon>Neodiplogasteridae</taxon>
        <taxon>Pristionchus</taxon>
    </lineage>
</organism>
<reference evidence="1" key="2">
    <citation type="submission" date="2022-06" db="UniProtKB">
        <authorList>
            <consortium name="EnsemblMetazoa"/>
        </authorList>
    </citation>
    <scope>IDENTIFICATION</scope>
    <source>
        <strain evidence="1">PS312</strain>
    </source>
</reference>
<keyword evidence="2" id="KW-1185">Reference proteome</keyword>
<dbReference type="OrthoDB" id="5791021at2759"/>
<name>A0A2A6BZG1_PRIPA</name>
<gene>
    <name evidence="1" type="primary">WBGene00118634</name>
</gene>
<dbReference type="EnsemblMetazoa" id="PPA29080.1">
    <property type="protein sequence ID" value="PPA29080.1"/>
    <property type="gene ID" value="WBGene00118634"/>
</dbReference>
<reference evidence="2" key="1">
    <citation type="journal article" date="2008" name="Nat. Genet.">
        <title>The Pristionchus pacificus genome provides a unique perspective on nematode lifestyle and parasitism.</title>
        <authorList>
            <person name="Dieterich C."/>
            <person name="Clifton S.W."/>
            <person name="Schuster L.N."/>
            <person name="Chinwalla A."/>
            <person name="Delehaunty K."/>
            <person name="Dinkelacker I."/>
            <person name="Fulton L."/>
            <person name="Fulton R."/>
            <person name="Godfrey J."/>
            <person name="Minx P."/>
            <person name="Mitreva M."/>
            <person name="Roeseler W."/>
            <person name="Tian H."/>
            <person name="Witte H."/>
            <person name="Yang S.P."/>
            <person name="Wilson R.K."/>
            <person name="Sommer R.J."/>
        </authorList>
    </citation>
    <scope>NUCLEOTIDE SEQUENCE [LARGE SCALE GENOMIC DNA]</scope>
    <source>
        <strain evidence="2">PS312</strain>
    </source>
</reference>
<accession>A0A8R1YK19</accession>
<dbReference type="AlphaFoldDB" id="A0A2A6BZG1"/>